<name>A0A9P4V475_9PLEO</name>
<dbReference type="Gene3D" id="3.40.50.720">
    <property type="entry name" value="NAD(P)-binding Rossmann-like Domain"/>
    <property type="match status" value="1"/>
</dbReference>
<comment type="caution">
    <text evidence="2">The sequence shown here is derived from an EMBL/GenBank/DDBJ whole genome shotgun (WGS) entry which is preliminary data.</text>
</comment>
<accession>A0A9P4V475</accession>
<keyword evidence="1" id="KW-1133">Transmembrane helix</keyword>
<dbReference type="EMBL" id="ML996105">
    <property type="protein sequence ID" value="KAF2739272.1"/>
    <property type="molecule type" value="Genomic_DNA"/>
</dbReference>
<keyword evidence="1" id="KW-0472">Membrane</keyword>
<proteinExistence type="predicted"/>
<dbReference type="Pfam" id="PF08643">
    <property type="entry name" value="DUF1776"/>
    <property type="match status" value="1"/>
</dbReference>
<dbReference type="InterPro" id="IPR013952">
    <property type="entry name" value="DUF1776_fun"/>
</dbReference>
<dbReference type="Proteomes" id="UP000799444">
    <property type="component" value="Unassembled WGS sequence"/>
</dbReference>
<dbReference type="OrthoDB" id="5308060at2759"/>
<sequence>MTSDDQHFLDVLTEYSNDIRKFTGTVWDASDRHFASVASYIKKSVPEGWLPEYARPAPPTPPPQLHASYIQRLQDSVSRKRALTAALLAFLATGGYLLYRERNKHTKKRRARRASNGARREVVVIAGPPSSPITKSLALDLERRGFIVYIVCTDVEEEQQVHSDSRADVRPLHLDVADTLGTQEALERFHDLLVRPHVAFSGASPHNLHFRGLVLVPDLIYPTGPIETISPELWSDALNAKVLNTIAVVQAFLPTVCEFKSRVLMLTPSIVASLRPPFHGVETAVVSALEGFTASLRSELGTLGIDVCQFKLGTFDCSNVGAKQHLQSVAGPKTHLWPATARALYASNFVSQSRAARARGVFNQAGSGGSSLRELHAAVFDALTHKRPRRVWRVGRGSVTYDAVGNWLPGGLVGYMLGIRRVSLDPAASSPKLEDSVRSWEHIDETPV</sequence>
<keyword evidence="1" id="KW-0812">Transmembrane</keyword>
<organism evidence="2 3">
    <name type="scientific">Polyplosphaeria fusca</name>
    <dbReference type="NCBI Taxonomy" id="682080"/>
    <lineage>
        <taxon>Eukaryota</taxon>
        <taxon>Fungi</taxon>
        <taxon>Dikarya</taxon>
        <taxon>Ascomycota</taxon>
        <taxon>Pezizomycotina</taxon>
        <taxon>Dothideomycetes</taxon>
        <taxon>Pleosporomycetidae</taxon>
        <taxon>Pleosporales</taxon>
        <taxon>Tetraplosphaeriaceae</taxon>
        <taxon>Polyplosphaeria</taxon>
    </lineage>
</organism>
<gene>
    <name evidence="2" type="ORF">EJ04DRAFT_531919</name>
</gene>
<dbReference type="SUPFAM" id="SSF51735">
    <property type="entry name" value="NAD(P)-binding Rossmann-fold domains"/>
    <property type="match status" value="1"/>
</dbReference>
<dbReference type="AlphaFoldDB" id="A0A9P4V475"/>
<protein>
    <submittedName>
        <fullName evidence="2">DUF1776-domain-containing protein</fullName>
    </submittedName>
</protein>
<evidence type="ECO:0000313" key="2">
    <source>
        <dbReference type="EMBL" id="KAF2739272.1"/>
    </source>
</evidence>
<dbReference type="PANTHER" id="PTHR43313:SF1">
    <property type="entry name" value="3BETA-HYDROXYSTEROID DEHYDROGENASE DHS-16"/>
    <property type="match status" value="1"/>
</dbReference>
<keyword evidence="3" id="KW-1185">Reference proteome</keyword>
<dbReference type="InterPro" id="IPR036291">
    <property type="entry name" value="NAD(P)-bd_dom_sf"/>
</dbReference>
<dbReference type="PANTHER" id="PTHR43313">
    <property type="entry name" value="SHORT-CHAIN DEHYDROGENASE/REDUCTASE FAMILY 9C"/>
    <property type="match status" value="1"/>
</dbReference>
<feature type="transmembrane region" description="Helical" evidence="1">
    <location>
        <begin position="82"/>
        <end position="99"/>
    </location>
</feature>
<reference evidence="2" key="1">
    <citation type="journal article" date="2020" name="Stud. Mycol.">
        <title>101 Dothideomycetes genomes: a test case for predicting lifestyles and emergence of pathogens.</title>
        <authorList>
            <person name="Haridas S."/>
            <person name="Albert R."/>
            <person name="Binder M."/>
            <person name="Bloem J."/>
            <person name="Labutti K."/>
            <person name="Salamov A."/>
            <person name="Andreopoulos B."/>
            <person name="Baker S."/>
            <person name="Barry K."/>
            <person name="Bills G."/>
            <person name="Bluhm B."/>
            <person name="Cannon C."/>
            <person name="Castanera R."/>
            <person name="Culley D."/>
            <person name="Daum C."/>
            <person name="Ezra D."/>
            <person name="Gonzalez J."/>
            <person name="Henrissat B."/>
            <person name="Kuo A."/>
            <person name="Liang C."/>
            <person name="Lipzen A."/>
            <person name="Lutzoni F."/>
            <person name="Magnuson J."/>
            <person name="Mondo S."/>
            <person name="Nolan M."/>
            <person name="Ohm R."/>
            <person name="Pangilinan J."/>
            <person name="Park H.-J."/>
            <person name="Ramirez L."/>
            <person name="Alfaro M."/>
            <person name="Sun H."/>
            <person name="Tritt A."/>
            <person name="Yoshinaga Y."/>
            <person name="Zwiers L.-H."/>
            <person name="Turgeon B."/>
            <person name="Goodwin S."/>
            <person name="Spatafora J."/>
            <person name="Crous P."/>
            <person name="Grigoriev I."/>
        </authorList>
    </citation>
    <scope>NUCLEOTIDE SEQUENCE</scope>
    <source>
        <strain evidence="2">CBS 125425</strain>
    </source>
</reference>
<evidence type="ECO:0000256" key="1">
    <source>
        <dbReference type="SAM" id="Phobius"/>
    </source>
</evidence>
<evidence type="ECO:0000313" key="3">
    <source>
        <dbReference type="Proteomes" id="UP000799444"/>
    </source>
</evidence>